<dbReference type="InterPro" id="IPR013088">
    <property type="entry name" value="Znf_NHR/GATA"/>
</dbReference>
<dbReference type="PROSITE" id="PS51843">
    <property type="entry name" value="NR_LBD"/>
    <property type="match status" value="1"/>
</dbReference>
<dbReference type="PANTHER" id="PTHR48092">
    <property type="entry name" value="KNIRPS-RELATED PROTEIN-RELATED"/>
    <property type="match status" value="1"/>
</dbReference>
<evidence type="ECO:0000256" key="11">
    <source>
        <dbReference type="ARBA" id="ARBA00023242"/>
    </source>
</evidence>
<proteinExistence type="inferred from homology"/>
<dbReference type="FunFam" id="3.30.50.10:FF:000008">
    <property type="entry name" value="estrogen-related receptor gamma isoform X1"/>
    <property type="match status" value="1"/>
</dbReference>
<dbReference type="VEuPathDB" id="VectorBase:ASIC011152"/>
<dbReference type="Gene3D" id="1.10.565.10">
    <property type="entry name" value="Retinoid X Receptor"/>
    <property type="match status" value="1"/>
</dbReference>
<dbReference type="GO" id="GO:0005634">
    <property type="term" value="C:nucleus"/>
    <property type="evidence" value="ECO:0007669"/>
    <property type="project" value="UniProtKB-SubCell"/>
</dbReference>
<sequence>MAGDGTPARIKQELIETSCCSPSPSSAGSNLSQTNNLLYGNSPSGKVTLRSAHSEHGRRRKAFLSHSRAGWQIGSGHSPSNGKPQSPGSPDRQFCSSTTSAIGDFGSDGTNNDTIKEEIPRRLCLVCGDVASGFHYGVASCEACKAFFKRTIQGNIEYTCPASNDCEINKRRRKACQACRFRKCLLMGMLKEGVRLDRVRGGRQKYRRNPTANPYQMQLVQSNPMYTPQTLEDIKILEVLASFEPDPLSIGNCGDLMNGSTGEERSAGGGTTQSTNAIGTSSSSASSSNSSTTSNSSNSSGASGGTAAADSGVERMAVGGDAQEILSVLSDIYDKELVGVIGWAKQIPGFTDLPLNDQMRLLQVSWAELLTLMLAFRSIPFDGRLYFATDFWLDERSAKECGALDLYNHLAQITQRLEKISATKEEYYLLKALSLSNCDIRLDNYSALKKIRDSILYALNDCVLLLRQHQAVSHQQQLLLLLPSLRQADFIIRKFWTNVHIEGNVTMNKLFVEMLESVSR</sequence>
<keyword evidence="7 12" id="KW-0805">Transcription regulation</keyword>
<dbReference type="InterPro" id="IPR000536">
    <property type="entry name" value="Nucl_hrmn_rcpt_lig-bd"/>
</dbReference>
<dbReference type="InterPro" id="IPR024178">
    <property type="entry name" value="Est_rcpt/est-rel_rcp"/>
</dbReference>
<evidence type="ECO:0000259" key="14">
    <source>
        <dbReference type="PROSITE" id="PS51030"/>
    </source>
</evidence>
<evidence type="ECO:0000256" key="12">
    <source>
        <dbReference type="PIRNR" id="PIRNR002527"/>
    </source>
</evidence>
<keyword evidence="11 12" id="KW-0539">Nucleus</keyword>
<dbReference type="EnsemblMetazoa" id="ASIC011152-RA">
    <property type="protein sequence ID" value="ASIC011152-PA"/>
    <property type="gene ID" value="ASIC011152"/>
</dbReference>
<feature type="domain" description="NR LBD" evidence="15">
    <location>
        <begin position="288"/>
        <end position="518"/>
    </location>
</feature>
<evidence type="ECO:0000256" key="2">
    <source>
        <dbReference type="ARBA" id="ARBA00005413"/>
    </source>
</evidence>
<organism evidence="16">
    <name type="scientific">Anopheles sinensis</name>
    <name type="common">Mosquito</name>
    <dbReference type="NCBI Taxonomy" id="74873"/>
    <lineage>
        <taxon>Eukaryota</taxon>
        <taxon>Metazoa</taxon>
        <taxon>Ecdysozoa</taxon>
        <taxon>Arthropoda</taxon>
        <taxon>Hexapoda</taxon>
        <taxon>Insecta</taxon>
        <taxon>Pterygota</taxon>
        <taxon>Neoptera</taxon>
        <taxon>Endopterygota</taxon>
        <taxon>Diptera</taxon>
        <taxon>Nematocera</taxon>
        <taxon>Culicoidea</taxon>
        <taxon>Culicidae</taxon>
        <taxon>Anophelinae</taxon>
        <taxon>Anopheles</taxon>
    </lineage>
</organism>
<comment type="subcellular location">
    <subcellularLocation>
        <location evidence="1 12">Nucleus</location>
    </subcellularLocation>
</comment>
<dbReference type="GO" id="GO:0003707">
    <property type="term" value="F:nuclear steroid receptor activity"/>
    <property type="evidence" value="ECO:0007669"/>
    <property type="project" value="InterPro"/>
</dbReference>
<keyword evidence="4" id="KW-0863">Zinc-finger</keyword>
<keyword evidence="18" id="KW-1185">Reference proteome</keyword>
<evidence type="ECO:0000256" key="4">
    <source>
        <dbReference type="ARBA" id="ARBA00022771"/>
    </source>
</evidence>
<feature type="domain" description="Nuclear receptor" evidence="14">
    <location>
        <begin position="121"/>
        <end position="196"/>
    </location>
</feature>
<dbReference type="Pfam" id="PF00105">
    <property type="entry name" value="zf-C4"/>
    <property type="match status" value="1"/>
</dbReference>
<dbReference type="PIRSF" id="PIRSF002527">
    <property type="entry name" value="ER-like_NR"/>
    <property type="match status" value="1"/>
</dbReference>
<dbReference type="PRINTS" id="PR00398">
    <property type="entry name" value="STRDHORMONER"/>
</dbReference>
<dbReference type="SUPFAM" id="SSF48508">
    <property type="entry name" value="Nuclear receptor ligand-binding domain"/>
    <property type="match status" value="1"/>
</dbReference>
<evidence type="ECO:0000313" key="16">
    <source>
        <dbReference type="EMBL" id="KFB43357.1"/>
    </source>
</evidence>
<dbReference type="InterPro" id="IPR035500">
    <property type="entry name" value="NHR-like_dom_sf"/>
</dbReference>
<comment type="similarity">
    <text evidence="2 12">Belongs to the nuclear hormone receptor family. NR3 subfamily.</text>
</comment>
<dbReference type="InterPro" id="IPR001628">
    <property type="entry name" value="Znf_hrmn_rcpt"/>
</dbReference>
<dbReference type="Proteomes" id="UP000030765">
    <property type="component" value="Unassembled WGS sequence"/>
</dbReference>
<dbReference type="CDD" id="cd07170">
    <property type="entry name" value="NR_DBD_ERR"/>
    <property type="match status" value="1"/>
</dbReference>
<feature type="compositionally biased region" description="Polar residues" evidence="13">
    <location>
        <begin position="75"/>
        <end position="94"/>
    </location>
</feature>
<keyword evidence="3" id="KW-0479">Metal-binding</keyword>
<keyword evidence="8" id="KW-0238">DNA-binding</keyword>
<reference evidence="16 18" key="1">
    <citation type="journal article" date="2014" name="BMC Genomics">
        <title>Genome sequence of Anopheles sinensis provides insight into genetics basis of mosquito competence for malaria parasites.</title>
        <authorList>
            <person name="Zhou D."/>
            <person name="Zhang D."/>
            <person name="Ding G."/>
            <person name="Shi L."/>
            <person name="Hou Q."/>
            <person name="Ye Y."/>
            <person name="Xu Y."/>
            <person name="Zhou H."/>
            <person name="Xiong C."/>
            <person name="Li S."/>
            <person name="Yu J."/>
            <person name="Hong S."/>
            <person name="Yu X."/>
            <person name="Zou P."/>
            <person name="Chen C."/>
            <person name="Chang X."/>
            <person name="Wang W."/>
            <person name="Lv Y."/>
            <person name="Sun Y."/>
            <person name="Ma L."/>
            <person name="Shen B."/>
            <person name="Zhu C."/>
        </authorList>
    </citation>
    <scope>NUCLEOTIDE SEQUENCE [LARGE SCALE GENOMIC DNA]</scope>
</reference>
<dbReference type="InterPro" id="IPR050200">
    <property type="entry name" value="Nuclear_hormone_rcpt_NR3"/>
</dbReference>
<dbReference type="Pfam" id="PF00104">
    <property type="entry name" value="Hormone_recep"/>
    <property type="match status" value="1"/>
</dbReference>
<dbReference type="SMART" id="SM00430">
    <property type="entry name" value="HOLI"/>
    <property type="match status" value="1"/>
</dbReference>
<feature type="compositionally biased region" description="Polar residues" evidence="13">
    <location>
        <begin position="27"/>
        <end position="45"/>
    </location>
</feature>
<dbReference type="STRING" id="74873.A0A084VZG3"/>
<dbReference type="SMART" id="SM00399">
    <property type="entry name" value="ZnF_C4"/>
    <property type="match status" value="1"/>
</dbReference>
<name>A0A084VZG3_ANOSI</name>
<dbReference type="InterPro" id="IPR027289">
    <property type="entry name" value="Oest-rel_rcp"/>
</dbReference>
<dbReference type="OrthoDB" id="5799427at2759"/>
<dbReference type="PIRSF" id="PIRSF500939">
    <property type="entry name" value="ERR1-2-3"/>
    <property type="match status" value="1"/>
</dbReference>
<dbReference type="OMA" id="WNGVRRD"/>
<reference evidence="17" key="2">
    <citation type="submission" date="2020-05" db="UniProtKB">
        <authorList>
            <consortium name="EnsemblMetazoa"/>
        </authorList>
    </citation>
    <scope>IDENTIFICATION</scope>
</reference>
<dbReference type="AlphaFoldDB" id="A0A084VZG3"/>
<dbReference type="PRINTS" id="PR00047">
    <property type="entry name" value="STROIDFINGER"/>
</dbReference>
<evidence type="ECO:0000313" key="17">
    <source>
        <dbReference type="EnsemblMetazoa" id="ASIC011152-PA"/>
    </source>
</evidence>
<feature type="region of interest" description="Disordered" evidence="13">
    <location>
        <begin position="252"/>
        <end position="308"/>
    </location>
</feature>
<evidence type="ECO:0000256" key="9">
    <source>
        <dbReference type="ARBA" id="ARBA00023163"/>
    </source>
</evidence>
<dbReference type="EMBL" id="KE525248">
    <property type="protein sequence ID" value="KFB43357.1"/>
    <property type="molecule type" value="Genomic_DNA"/>
</dbReference>
<evidence type="ECO:0000256" key="5">
    <source>
        <dbReference type="ARBA" id="ARBA00022833"/>
    </source>
</evidence>
<keyword evidence="6" id="KW-0007">Acetylation</keyword>
<evidence type="ECO:0000256" key="10">
    <source>
        <dbReference type="ARBA" id="ARBA00023170"/>
    </source>
</evidence>
<dbReference type="Gene3D" id="3.30.50.10">
    <property type="entry name" value="Erythroid Transcription Factor GATA-1, subunit A"/>
    <property type="match status" value="1"/>
</dbReference>
<keyword evidence="9 12" id="KW-0804">Transcription</keyword>
<dbReference type="VEuPathDB" id="VectorBase:ASIS023637"/>
<dbReference type="EMBL" id="ATLV01018770">
    <property type="status" value="NOT_ANNOTATED_CDS"/>
    <property type="molecule type" value="Genomic_DNA"/>
</dbReference>
<dbReference type="PROSITE" id="PS51030">
    <property type="entry name" value="NUCLEAR_REC_DBD_2"/>
    <property type="match status" value="1"/>
</dbReference>
<accession>A0A084VZG3</accession>
<keyword evidence="5" id="KW-0862">Zinc</keyword>
<evidence type="ECO:0000256" key="8">
    <source>
        <dbReference type="ARBA" id="ARBA00023125"/>
    </source>
</evidence>
<gene>
    <name evidence="16" type="ORF">ZHAS_00011152</name>
</gene>
<keyword evidence="10 12" id="KW-0675">Receptor</keyword>
<evidence type="ECO:0000256" key="1">
    <source>
        <dbReference type="ARBA" id="ARBA00004123"/>
    </source>
</evidence>
<evidence type="ECO:0000256" key="7">
    <source>
        <dbReference type="ARBA" id="ARBA00023015"/>
    </source>
</evidence>
<evidence type="ECO:0000313" key="18">
    <source>
        <dbReference type="Proteomes" id="UP000030765"/>
    </source>
</evidence>
<protein>
    <submittedName>
        <fullName evidence="16 17">Estrogen receptor-related receptor-like protein</fullName>
    </submittedName>
</protein>
<dbReference type="GO" id="GO:0008270">
    <property type="term" value="F:zinc ion binding"/>
    <property type="evidence" value="ECO:0007669"/>
    <property type="project" value="UniProtKB-KW"/>
</dbReference>
<feature type="compositionally biased region" description="Low complexity" evidence="13">
    <location>
        <begin position="274"/>
        <end position="308"/>
    </location>
</feature>
<feature type="region of interest" description="Disordered" evidence="13">
    <location>
        <begin position="18"/>
        <end position="94"/>
    </location>
</feature>
<evidence type="ECO:0000256" key="3">
    <source>
        <dbReference type="ARBA" id="ARBA00022723"/>
    </source>
</evidence>
<dbReference type="GO" id="GO:0043565">
    <property type="term" value="F:sequence-specific DNA binding"/>
    <property type="evidence" value="ECO:0007669"/>
    <property type="project" value="InterPro"/>
</dbReference>
<evidence type="ECO:0000256" key="13">
    <source>
        <dbReference type="SAM" id="MobiDB-lite"/>
    </source>
</evidence>
<dbReference type="GO" id="GO:0005496">
    <property type="term" value="F:steroid binding"/>
    <property type="evidence" value="ECO:0007669"/>
    <property type="project" value="InterPro"/>
</dbReference>
<evidence type="ECO:0000259" key="15">
    <source>
        <dbReference type="PROSITE" id="PS51843"/>
    </source>
</evidence>
<dbReference type="PROSITE" id="PS00031">
    <property type="entry name" value="NUCLEAR_REC_DBD_1"/>
    <property type="match status" value="1"/>
</dbReference>
<dbReference type="InterPro" id="IPR001723">
    <property type="entry name" value="Nuclear_hrmn_rcpt"/>
</dbReference>
<dbReference type="SUPFAM" id="SSF57716">
    <property type="entry name" value="Glucocorticoid receptor-like (DNA-binding domain)"/>
    <property type="match status" value="1"/>
</dbReference>
<evidence type="ECO:0000256" key="6">
    <source>
        <dbReference type="ARBA" id="ARBA00022990"/>
    </source>
</evidence>